<protein>
    <recommendedName>
        <fullName evidence="5">Transmembrane protein</fullName>
    </recommendedName>
</protein>
<proteinExistence type="predicted"/>
<keyword evidence="2" id="KW-0472">Membrane</keyword>
<dbReference type="AlphaFoldDB" id="A0A316YFK6"/>
<dbReference type="EMBL" id="KZ819639">
    <property type="protein sequence ID" value="PWN87624.1"/>
    <property type="molecule type" value="Genomic_DNA"/>
</dbReference>
<evidence type="ECO:0000313" key="3">
    <source>
        <dbReference type="EMBL" id="PWN87624.1"/>
    </source>
</evidence>
<name>A0A316YFK6_9BASI</name>
<sequence>MKILEPAVYQIVEVASSATDLRGAAGLDTGSPPELYLEYGGQFADVLYSTFICVWRIYSLARPAKHRHIHRSATLQSHINKILRVLLASFVCPAASALALIIVVSGSNYQAISNMSAINPGIVVANVLASTILLLYRPNKDLTAEPEKIQGAQLSLNAKQQLDHETEESLEAGQKRRLPSSPCPVRAFPFRRVASVASSKSTGKLADRKKQDLNLDGAPQRVPSRNGATSSGTREILLTDHEEDDEAEFRYDNCLESRSAEVKDVFFRLGLRATSLSRR</sequence>
<feature type="transmembrane region" description="Helical" evidence="2">
    <location>
        <begin position="82"/>
        <end position="105"/>
    </location>
</feature>
<evidence type="ECO:0008006" key="5">
    <source>
        <dbReference type="Google" id="ProtNLM"/>
    </source>
</evidence>
<evidence type="ECO:0000256" key="2">
    <source>
        <dbReference type="SAM" id="Phobius"/>
    </source>
</evidence>
<dbReference type="RefSeq" id="XP_025374822.1">
    <property type="nucleotide sequence ID" value="XM_025518240.1"/>
</dbReference>
<feature type="transmembrane region" description="Helical" evidence="2">
    <location>
        <begin position="117"/>
        <end position="136"/>
    </location>
</feature>
<reference evidence="3 4" key="1">
    <citation type="journal article" date="2018" name="Mol. Biol. Evol.">
        <title>Broad Genomic Sampling Reveals a Smut Pathogenic Ancestry of the Fungal Clade Ustilaginomycotina.</title>
        <authorList>
            <person name="Kijpornyongpan T."/>
            <person name="Mondo S.J."/>
            <person name="Barry K."/>
            <person name="Sandor L."/>
            <person name="Lee J."/>
            <person name="Lipzen A."/>
            <person name="Pangilinan J."/>
            <person name="LaButti K."/>
            <person name="Hainaut M."/>
            <person name="Henrissat B."/>
            <person name="Grigoriev I.V."/>
            <person name="Spatafora J.W."/>
            <person name="Aime M.C."/>
        </authorList>
    </citation>
    <scope>NUCLEOTIDE SEQUENCE [LARGE SCALE GENOMIC DNA]</scope>
    <source>
        <strain evidence="3 4">MCA 4198</strain>
    </source>
</reference>
<feature type="region of interest" description="Disordered" evidence="1">
    <location>
        <begin position="160"/>
        <end position="183"/>
    </location>
</feature>
<keyword evidence="2" id="KW-0812">Transmembrane</keyword>
<keyword evidence="4" id="KW-1185">Reference proteome</keyword>
<accession>A0A316YFK6</accession>
<evidence type="ECO:0000256" key="1">
    <source>
        <dbReference type="SAM" id="MobiDB-lite"/>
    </source>
</evidence>
<dbReference type="InParanoid" id="A0A316YFK6"/>
<dbReference type="Proteomes" id="UP000245768">
    <property type="component" value="Unassembled WGS sequence"/>
</dbReference>
<feature type="region of interest" description="Disordered" evidence="1">
    <location>
        <begin position="199"/>
        <end position="231"/>
    </location>
</feature>
<feature type="transmembrane region" description="Helical" evidence="2">
    <location>
        <begin position="39"/>
        <end position="61"/>
    </location>
</feature>
<dbReference type="GeneID" id="37040156"/>
<evidence type="ECO:0000313" key="4">
    <source>
        <dbReference type="Proteomes" id="UP000245768"/>
    </source>
</evidence>
<keyword evidence="2" id="KW-1133">Transmembrane helix</keyword>
<organism evidence="3 4">
    <name type="scientific">Acaromyces ingoldii</name>
    <dbReference type="NCBI Taxonomy" id="215250"/>
    <lineage>
        <taxon>Eukaryota</taxon>
        <taxon>Fungi</taxon>
        <taxon>Dikarya</taxon>
        <taxon>Basidiomycota</taxon>
        <taxon>Ustilaginomycotina</taxon>
        <taxon>Exobasidiomycetes</taxon>
        <taxon>Exobasidiales</taxon>
        <taxon>Cryptobasidiaceae</taxon>
        <taxon>Acaromyces</taxon>
    </lineage>
</organism>
<gene>
    <name evidence="3" type="ORF">FA10DRAFT_173382</name>
</gene>